<dbReference type="Proteomes" id="UP000677616">
    <property type="component" value="Chromosome"/>
</dbReference>
<protein>
    <submittedName>
        <fullName evidence="1">Plasmid mobilization relaxosome protein MobC</fullName>
    </submittedName>
</protein>
<evidence type="ECO:0000313" key="1">
    <source>
        <dbReference type="EMBL" id="QUE55402.1"/>
    </source>
</evidence>
<reference evidence="1 2" key="1">
    <citation type="submission" date="2021-04" db="EMBL/GenBank/DDBJ databases">
        <title>Complete genome sequence of a novel Streptococcus species.</title>
        <authorList>
            <person name="Teng J.L.L."/>
        </authorList>
    </citation>
    <scope>NUCLEOTIDE SEQUENCE [LARGE SCALE GENOMIC DNA]</scope>
    <source>
        <strain evidence="1 2">HKU75</strain>
    </source>
</reference>
<proteinExistence type="predicted"/>
<evidence type="ECO:0000313" key="2">
    <source>
        <dbReference type="Proteomes" id="UP000677616"/>
    </source>
</evidence>
<gene>
    <name evidence="1" type="primary">mobC</name>
    <name evidence="1" type="ORF">INT76_07690</name>
</gene>
<dbReference type="Pfam" id="PF21983">
    <property type="entry name" value="NikA-like"/>
    <property type="match status" value="1"/>
</dbReference>
<keyword evidence="2" id="KW-1185">Reference proteome</keyword>
<dbReference type="EMBL" id="CP073084">
    <property type="protein sequence ID" value="QUE55402.1"/>
    <property type="molecule type" value="Genomic_DNA"/>
</dbReference>
<organism evidence="1 2">
    <name type="scientific">Streptococcus oriscaviae</name>
    <dbReference type="NCBI Taxonomy" id="2781599"/>
    <lineage>
        <taxon>Bacteria</taxon>
        <taxon>Bacillati</taxon>
        <taxon>Bacillota</taxon>
        <taxon>Bacilli</taxon>
        <taxon>Lactobacillales</taxon>
        <taxon>Streptococcaceae</taxon>
        <taxon>Streptococcus</taxon>
    </lineage>
</organism>
<accession>A0ABX7YNI4</accession>
<dbReference type="InterPro" id="IPR053842">
    <property type="entry name" value="NikA-like"/>
</dbReference>
<sequence>MGQETERSRPIQKLFFVNEQENKDIKARMRAVGLKNFSNYARLMALTGKVVVVNFDGLIELRKEINSIGVNINQIAKVANTDEQVSTEQVITLLNEMKRIEELLADISDKNIMKVGKYDGLHESTSD</sequence>
<name>A0ABX7YNI4_9STRE</name>